<name>A0AA36BPX2_OCTVU</name>
<sequence>MILLTNSIETKNDKTSMLEANLAMFICCHSSFNSCDHLIELLSTSKISERQSVTFLDHESTAASPPTGPPPSEATEAIEVETPSESYQISDIQIEIDEETFSLEDVESTEMLEKRHKISASDLQSNVETRIQVYRLACHHFKVLPMTTFITNIHKTDINLEHLGITPKEAHAMSIPLRNIEYVEELNLSDNRLSDEGATFIFEILTFGNRIKSLDSGYIIMINLSHNHFTENCAELVGTLIEKNSFITSLDISWNMLGKKGAKSISRGLQKNSSLEYFNIAFNNIGNEGCNHLKTGIGVNNTLKIFDMSTNNITSDGIKMLAKDLKCKPSMHPYPMQAFDATYSNADLRYSLDQ</sequence>
<dbReference type="InterPro" id="IPR001611">
    <property type="entry name" value="Leu-rich_rpt"/>
</dbReference>
<gene>
    <name evidence="1" type="ORF">OCTVUL_1B020156</name>
</gene>
<dbReference type="Gene3D" id="3.80.10.10">
    <property type="entry name" value="Ribonuclease Inhibitor"/>
    <property type="match status" value="1"/>
</dbReference>
<evidence type="ECO:0000313" key="1">
    <source>
        <dbReference type="EMBL" id="CAI9737537.1"/>
    </source>
</evidence>
<dbReference type="SMART" id="SM00368">
    <property type="entry name" value="LRR_RI"/>
    <property type="match status" value="4"/>
</dbReference>
<organism evidence="1 2">
    <name type="scientific">Octopus vulgaris</name>
    <name type="common">Common octopus</name>
    <dbReference type="NCBI Taxonomy" id="6645"/>
    <lineage>
        <taxon>Eukaryota</taxon>
        <taxon>Metazoa</taxon>
        <taxon>Spiralia</taxon>
        <taxon>Lophotrochozoa</taxon>
        <taxon>Mollusca</taxon>
        <taxon>Cephalopoda</taxon>
        <taxon>Coleoidea</taxon>
        <taxon>Octopodiformes</taxon>
        <taxon>Octopoda</taxon>
        <taxon>Incirrata</taxon>
        <taxon>Octopodidae</taxon>
        <taxon>Octopus</taxon>
    </lineage>
</organism>
<dbReference type="InterPro" id="IPR032675">
    <property type="entry name" value="LRR_dom_sf"/>
</dbReference>
<dbReference type="Pfam" id="PF13516">
    <property type="entry name" value="LRR_6"/>
    <property type="match status" value="4"/>
</dbReference>
<dbReference type="Proteomes" id="UP001162480">
    <property type="component" value="Chromosome 20"/>
</dbReference>
<dbReference type="InterPro" id="IPR052394">
    <property type="entry name" value="LRR-containing"/>
</dbReference>
<proteinExistence type="predicted"/>
<dbReference type="PANTHER" id="PTHR24114:SF2">
    <property type="entry name" value="F-BOX DOMAIN-CONTAINING PROTEIN-RELATED"/>
    <property type="match status" value="1"/>
</dbReference>
<accession>A0AA36BPX2</accession>
<dbReference type="PANTHER" id="PTHR24114">
    <property type="entry name" value="LEUCINE RICH REPEAT FAMILY PROTEIN"/>
    <property type="match status" value="1"/>
</dbReference>
<dbReference type="SUPFAM" id="SSF52047">
    <property type="entry name" value="RNI-like"/>
    <property type="match status" value="1"/>
</dbReference>
<dbReference type="AlphaFoldDB" id="A0AA36BPX2"/>
<protein>
    <submittedName>
        <fullName evidence="1">Leucine-rich repeat-containing protein 74A</fullName>
    </submittedName>
</protein>
<dbReference type="EMBL" id="OX597833">
    <property type="protein sequence ID" value="CAI9737537.1"/>
    <property type="molecule type" value="Genomic_DNA"/>
</dbReference>
<keyword evidence="2" id="KW-1185">Reference proteome</keyword>
<evidence type="ECO:0000313" key="2">
    <source>
        <dbReference type="Proteomes" id="UP001162480"/>
    </source>
</evidence>
<reference evidence="1" key="1">
    <citation type="submission" date="2023-08" db="EMBL/GenBank/DDBJ databases">
        <authorList>
            <person name="Alioto T."/>
            <person name="Alioto T."/>
            <person name="Gomez Garrido J."/>
        </authorList>
    </citation>
    <scope>NUCLEOTIDE SEQUENCE</scope>
</reference>